<evidence type="ECO:0000313" key="5">
    <source>
        <dbReference type="Proteomes" id="UP000288725"/>
    </source>
</evidence>
<protein>
    <submittedName>
        <fullName evidence="2">Uncharacterized protein</fullName>
    </submittedName>
</protein>
<gene>
    <name evidence="2" type="ORF">BJF96_g2571</name>
    <name evidence="3" type="ORF">VDGE_00288</name>
</gene>
<dbReference type="Proteomes" id="UP000236305">
    <property type="component" value="Unassembled WGS sequence"/>
</dbReference>
<sequence length="286" mass="32270">MARPQLYTQIDRLVGESNLRSWQFNIINLLERERCLQFLYSSIPPPVDPEALEVWEEKKAAAMSTLSTNIDPSLLDRLKGGGWDMRDQDPHKLWDAINRTIPRVSLDAVMDLTREFCRIETGDFPTLYAYLARAQTLRRRLLEIHGVDTPMFVHMLLNGIRDQYPALFEKHATMKVCDWHDVVADITYKANGQESAFNSMTAVQGTGNRSQKKGNSTPTTASGANKKHPACPHHLKEGKELFNHASSACFLIEKNIPSKWSGEARDRAIKAARAHRCKSEGHGGTT</sequence>
<evidence type="ECO:0000313" key="2">
    <source>
        <dbReference type="EMBL" id="PNH34319.1"/>
    </source>
</evidence>
<organism evidence="2 4">
    <name type="scientific">Verticillium dahliae</name>
    <name type="common">Verticillium wilt</name>
    <dbReference type="NCBI Taxonomy" id="27337"/>
    <lineage>
        <taxon>Eukaryota</taxon>
        <taxon>Fungi</taxon>
        <taxon>Dikarya</taxon>
        <taxon>Ascomycota</taxon>
        <taxon>Pezizomycotina</taxon>
        <taxon>Sordariomycetes</taxon>
        <taxon>Hypocreomycetidae</taxon>
        <taxon>Glomerellales</taxon>
        <taxon>Plectosphaerellaceae</taxon>
        <taxon>Verticillium</taxon>
    </lineage>
</organism>
<proteinExistence type="predicted"/>
<reference evidence="2 4" key="1">
    <citation type="submission" date="2017-12" db="EMBL/GenBank/DDBJ databases">
        <title>Comparative genomics yields insights into virulence evolution of Verticillium dahliae.</title>
        <authorList>
            <person name="Fan R."/>
            <person name="Armitage A.D."/>
            <person name="Cascant-Lopez E."/>
            <person name="Sobczyk M."/>
            <person name="Cockerton H.M."/>
            <person name="Harrison R.J."/>
        </authorList>
    </citation>
    <scope>NUCLEOTIDE SEQUENCE [LARGE SCALE GENOMIC DNA]</scope>
    <source>
        <strain evidence="2 4">12008</strain>
    </source>
</reference>
<dbReference type="OMA" id="THEFFTM"/>
<evidence type="ECO:0000313" key="4">
    <source>
        <dbReference type="Proteomes" id="UP000236305"/>
    </source>
</evidence>
<feature type="region of interest" description="Disordered" evidence="1">
    <location>
        <begin position="202"/>
        <end position="233"/>
    </location>
</feature>
<reference evidence="3 5" key="2">
    <citation type="submission" date="2018-12" db="EMBL/GenBank/DDBJ databases">
        <title>Genome of Verticillium dahliae isolate Getta Getta.</title>
        <authorList>
            <person name="Gardiner D.M."/>
        </authorList>
    </citation>
    <scope>NUCLEOTIDE SEQUENCE [LARGE SCALE GENOMIC DNA]</scope>
    <source>
        <strain evidence="3 5">Getta Getta</strain>
    </source>
</reference>
<evidence type="ECO:0000313" key="3">
    <source>
        <dbReference type="EMBL" id="RXG45710.1"/>
    </source>
</evidence>
<dbReference type="Proteomes" id="UP000288725">
    <property type="component" value="Chromosome 2"/>
</dbReference>
<dbReference type="AlphaFoldDB" id="A0A2J8CBC9"/>
<evidence type="ECO:0000256" key="1">
    <source>
        <dbReference type="SAM" id="MobiDB-lite"/>
    </source>
</evidence>
<accession>A0A2J8CBC9</accession>
<dbReference type="EMBL" id="MPSH01000006">
    <property type="protein sequence ID" value="PNH34319.1"/>
    <property type="molecule type" value="Genomic_DNA"/>
</dbReference>
<dbReference type="EMBL" id="RSDZ01000057">
    <property type="protein sequence ID" value="RXG45710.1"/>
    <property type="molecule type" value="Genomic_DNA"/>
</dbReference>
<name>A0A2J8CBC9_VERDA</name>
<feature type="compositionally biased region" description="Polar residues" evidence="1">
    <location>
        <begin position="202"/>
        <end position="223"/>
    </location>
</feature>
<comment type="caution">
    <text evidence="2">The sequence shown here is derived from an EMBL/GenBank/DDBJ whole genome shotgun (WGS) entry which is preliminary data.</text>
</comment>